<proteinExistence type="predicted"/>
<organism evidence="1 2">
    <name type="scientific">Deinococcus lacus</name>
    <dbReference type="NCBI Taxonomy" id="392561"/>
    <lineage>
        <taxon>Bacteria</taxon>
        <taxon>Thermotogati</taxon>
        <taxon>Deinococcota</taxon>
        <taxon>Deinococci</taxon>
        <taxon>Deinococcales</taxon>
        <taxon>Deinococcaceae</taxon>
        <taxon>Deinococcus</taxon>
    </lineage>
</organism>
<dbReference type="Proteomes" id="UP001596297">
    <property type="component" value="Unassembled WGS sequence"/>
</dbReference>
<dbReference type="EMBL" id="JBHSWD010000001">
    <property type="protein sequence ID" value="MFC6592065.1"/>
    <property type="molecule type" value="Genomic_DNA"/>
</dbReference>
<evidence type="ECO:0000313" key="1">
    <source>
        <dbReference type="EMBL" id="MFC6592065.1"/>
    </source>
</evidence>
<accession>A0ABW1YCN3</accession>
<name>A0ABW1YCN3_9DEIO</name>
<evidence type="ECO:0000313" key="2">
    <source>
        <dbReference type="Proteomes" id="UP001596297"/>
    </source>
</evidence>
<gene>
    <name evidence="1" type="ORF">ACFP81_08670</name>
</gene>
<reference evidence="2" key="1">
    <citation type="journal article" date="2019" name="Int. J. Syst. Evol. Microbiol.">
        <title>The Global Catalogue of Microorganisms (GCM) 10K type strain sequencing project: providing services to taxonomists for standard genome sequencing and annotation.</title>
        <authorList>
            <consortium name="The Broad Institute Genomics Platform"/>
            <consortium name="The Broad Institute Genome Sequencing Center for Infectious Disease"/>
            <person name="Wu L."/>
            <person name="Ma J."/>
        </authorList>
    </citation>
    <scope>NUCLEOTIDE SEQUENCE [LARGE SCALE GENOMIC DNA]</scope>
    <source>
        <strain evidence="2">CGMCC 1.15772</strain>
    </source>
</reference>
<sequence>MTILALTGCDNKKKASKENFAAAIQAALEANPNSTKVCTEFSSPVKEREQDYYTSARQDDFFKKFVLLKDKGYLTITDRPADAQNSEPYIRVAVTDKFISDFGEPQQKSSFFATVPGDIPVCYATARFKEVTDFTEPSEALGMKVSQVDYLMSRTLVTDKPWLKDQELLDALGLRLSLVDEKRQVTAVLKDSGWVVGD</sequence>
<dbReference type="RefSeq" id="WP_380083080.1">
    <property type="nucleotide sequence ID" value="NZ_JBHSWD010000001.1"/>
</dbReference>
<comment type="caution">
    <text evidence="1">The sequence shown here is derived from an EMBL/GenBank/DDBJ whole genome shotgun (WGS) entry which is preliminary data.</text>
</comment>
<evidence type="ECO:0008006" key="3">
    <source>
        <dbReference type="Google" id="ProtNLM"/>
    </source>
</evidence>
<protein>
    <recommendedName>
        <fullName evidence="3">Lipoprotein</fullName>
    </recommendedName>
</protein>
<keyword evidence="2" id="KW-1185">Reference proteome</keyword>